<keyword evidence="1" id="KW-0677">Repeat</keyword>
<evidence type="ECO:0000259" key="2">
    <source>
        <dbReference type="Pfam" id="PF03107"/>
    </source>
</evidence>
<organism evidence="3 4">
    <name type="scientific">Trapa natans</name>
    <name type="common">Water chestnut</name>
    <dbReference type="NCBI Taxonomy" id="22666"/>
    <lineage>
        <taxon>Eukaryota</taxon>
        <taxon>Viridiplantae</taxon>
        <taxon>Streptophyta</taxon>
        <taxon>Embryophyta</taxon>
        <taxon>Tracheophyta</taxon>
        <taxon>Spermatophyta</taxon>
        <taxon>Magnoliopsida</taxon>
        <taxon>eudicotyledons</taxon>
        <taxon>Gunneridae</taxon>
        <taxon>Pentapetalae</taxon>
        <taxon>rosids</taxon>
        <taxon>malvids</taxon>
        <taxon>Myrtales</taxon>
        <taxon>Lythraceae</taxon>
        <taxon>Trapa</taxon>
    </lineage>
</organism>
<protein>
    <recommendedName>
        <fullName evidence="2">DC1 domain-containing protein</fullName>
    </recommendedName>
</protein>
<feature type="domain" description="DC1" evidence="2">
    <location>
        <begin position="7"/>
        <end position="57"/>
    </location>
</feature>
<feature type="domain" description="DC1" evidence="2">
    <location>
        <begin position="73"/>
        <end position="118"/>
    </location>
</feature>
<dbReference type="EMBL" id="JAXQNO010000004">
    <property type="protein sequence ID" value="KAK4799075.1"/>
    <property type="molecule type" value="Genomic_DNA"/>
</dbReference>
<reference evidence="3 4" key="1">
    <citation type="journal article" date="2023" name="Hortic Res">
        <title>Pangenome of water caltrop reveals structural variations and asymmetric subgenome divergence after allopolyploidization.</title>
        <authorList>
            <person name="Zhang X."/>
            <person name="Chen Y."/>
            <person name="Wang L."/>
            <person name="Yuan Y."/>
            <person name="Fang M."/>
            <person name="Shi L."/>
            <person name="Lu R."/>
            <person name="Comes H.P."/>
            <person name="Ma Y."/>
            <person name="Chen Y."/>
            <person name="Huang G."/>
            <person name="Zhou Y."/>
            <person name="Zheng Z."/>
            <person name="Qiu Y."/>
        </authorList>
    </citation>
    <scope>NUCLEOTIDE SEQUENCE [LARGE SCALE GENOMIC DNA]</scope>
    <source>
        <strain evidence="3">F231</strain>
    </source>
</reference>
<evidence type="ECO:0000313" key="4">
    <source>
        <dbReference type="Proteomes" id="UP001346149"/>
    </source>
</evidence>
<dbReference type="AlphaFoldDB" id="A0AAN7MPE5"/>
<sequence>MERITHFSHPHPLHLIDASRTCHMVPPLMCAACTTNLSSWTYACSIGCSFFIHASCARHPKTIVHSAHFNSSHHLALHTVPAHPGGIFRCDGCGHHGNSFSYRCTLPSCDFDLHIVCASKPLVANHRSHPHPLSLASCPPYQNSAFICNVCSQTGSNHWLYRCSLCNFNAHMSCVKSEAAANNQHQSALPSYVSGFPGVQPQINYPRPVTASFAAGMAVAVANGFAEGAAQQVTQSLIQDVTAHDGVNADYASDAASFLDFI</sequence>
<dbReference type="Proteomes" id="UP001346149">
    <property type="component" value="Unassembled WGS sequence"/>
</dbReference>
<name>A0AAN7MPE5_TRANT</name>
<gene>
    <name evidence="3" type="ORF">SAY86_024440</name>
</gene>
<feature type="domain" description="DC1" evidence="2">
    <location>
        <begin position="128"/>
        <end position="175"/>
    </location>
</feature>
<dbReference type="InterPro" id="IPR046349">
    <property type="entry name" value="C1-like_sf"/>
</dbReference>
<keyword evidence="4" id="KW-1185">Reference proteome</keyword>
<dbReference type="Pfam" id="PF03107">
    <property type="entry name" value="C1_2"/>
    <property type="match status" value="3"/>
</dbReference>
<evidence type="ECO:0000256" key="1">
    <source>
        <dbReference type="ARBA" id="ARBA00022737"/>
    </source>
</evidence>
<accession>A0AAN7MPE5</accession>
<dbReference type="SUPFAM" id="SSF57889">
    <property type="entry name" value="Cysteine-rich domain"/>
    <property type="match status" value="2"/>
</dbReference>
<evidence type="ECO:0000313" key="3">
    <source>
        <dbReference type="EMBL" id="KAK4799075.1"/>
    </source>
</evidence>
<dbReference type="PANTHER" id="PTHR46288">
    <property type="entry name" value="PHORBOL-ESTER/DAG-TYPE DOMAIN-CONTAINING PROTEIN"/>
    <property type="match status" value="1"/>
</dbReference>
<comment type="caution">
    <text evidence="3">The sequence shown here is derived from an EMBL/GenBank/DDBJ whole genome shotgun (WGS) entry which is preliminary data.</text>
</comment>
<dbReference type="InterPro" id="IPR004146">
    <property type="entry name" value="DC1"/>
</dbReference>
<proteinExistence type="predicted"/>
<dbReference type="PANTHER" id="PTHR46288:SF80">
    <property type="entry name" value="CYSTEINE_HISTIDINE-RICH C1 DOMAIN FAMILY PROTEIN"/>
    <property type="match status" value="1"/>
</dbReference>